<evidence type="ECO:0000313" key="2">
    <source>
        <dbReference type="Proteomes" id="UP000012589"/>
    </source>
</evidence>
<organism evidence="1 2">
    <name type="scientific">Eubacterium plexicaudatum ASF492</name>
    <dbReference type="NCBI Taxonomy" id="1235802"/>
    <lineage>
        <taxon>Bacteria</taxon>
        <taxon>Bacillati</taxon>
        <taxon>Bacillota</taxon>
        <taxon>Clostridia</taxon>
        <taxon>Eubacteriales</taxon>
        <taxon>Eubacteriaceae</taxon>
        <taxon>Eubacterium</taxon>
    </lineage>
</organism>
<dbReference type="EMBL" id="AQFT01000153">
    <property type="protein sequence ID" value="EMZ20046.1"/>
    <property type="molecule type" value="Genomic_DNA"/>
</dbReference>
<keyword evidence="2" id="KW-1185">Reference proteome</keyword>
<proteinExistence type="predicted"/>
<accession>N1ZVX3</accession>
<evidence type="ECO:0000313" key="1">
    <source>
        <dbReference type="EMBL" id="EMZ20046.1"/>
    </source>
</evidence>
<dbReference type="STRING" id="1235802.C823_05222"/>
<name>N1ZVX3_9FIRM</name>
<dbReference type="HOGENOM" id="CLU_1494078_0_0_9"/>
<gene>
    <name evidence="1" type="ORF">C823_05222</name>
</gene>
<comment type="caution">
    <text evidence="1">The sequence shown here is derived from an EMBL/GenBank/DDBJ whole genome shotgun (WGS) entry which is preliminary data.</text>
</comment>
<dbReference type="AlphaFoldDB" id="N1ZVX3"/>
<dbReference type="Proteomes" id="UP000012589">
    <property type="component" value="Unassembled WGS sequence"/>
</dbReference>
<evidence type="ECO:0008006" key="3">
    <source>
        <dbReference type="Google" id="ProtNLM"/>
    </source>
</evidence>
<dbReference type="PANTHER" id="PTHR37292">
    <property type="entry name" value="VNG6097C"/>
    <property type="match status" value="1"/>
</dbReference>
<reference evidence="1 2" key="1">
    <citation type="journal article" date="2014" name="Genome Announc.">
        <title>Draft genome sequences of the altered schaedler flora, a defined bacterial community from gnotobiotic mice.</title>
        <authorList>
            <person name="Wannemuehler M.J."/>
            <person name="Overstreet A.M."/>
            <person name="Ward D.V."/>
            <person name="Phillips G.J."/>
        </authorList>
    </citation>
    <scope>NUCLEOTIDE SEQUENCE [LARGE SCALE GENOMIC DNA]</scope>
    <source>
        <strain evidence="1 2">ASF492</strain>
    </source>
</reference>
<dbReference type="PATRIC" id="fig|1235802.3.peg.5511"/>
<protein>
    <recommendedName>
        <fullName evidence="3">DUF1524 domain-containing protein</fullName>
    </recommendedName>
</protein>
<dbReference type="PANTHER" id="PTHR37292:SF2">
    <property type="entry name" value="DUF262 DOMAIN-CONTAINING PROTEIN"/>
    <property type="match status" value="1"/>
</dbReference>
<sequence>MKTAEEFVAYLDSVVSTRFTDDYFKYTLPGELNSSSAVSPAWYGYIAAINVLGTPMLFSTAPLSQFFVLGTSGDKNAVDKHHIFPKHYLEQIGYSNDRDRNQIANFTYLDYATNIDISDAPPVDYVGRYRTKLGEEGYKLACAQNALPENFESLEYPEFLAKRRMLMSQIVKKAYEELCK</sequence>
<dbReference type="eggNOG" id="COG3472">
    <property type="taxonomic scope" value="Bacteria"/>
</dbReference>